<dbReference type="InterPro" id="IPR009068">
    <property type="entry name" value="uS15_NS1_RNA-bd_sf"/>
</dbReference>
<dbReference type="Proteomes" id="UP000037069">
    <property type="component" value="Unassembled WGS sequence"/>
</dbReference>
<sequence>MSETREQILEEIKLQGDLVRKLKAAKEPKEKCVDYNCILLQQSAVVPPYYEFTCFEIKTTTL</sequence>
<dbReference type="Gene3D" id="1.10.287.10">
    <property type="entry name" value="S15/NS1, RNA-binding"/>
    <property type="match status" value="1"/>
</dbReference>
<protein>
    <submittedName>
        <fullName evidence="1">Uncharacterized protein</fullName>
    </submittedName>
</protein>
<evidence type="ECO:0000313" key="2">
    <source>
        <dbReference type="Proteomes" id="UP000037069"/>
    </source>
</evidence>
<dbReference type="STRING" id="7375.A0A0L0CE30"/>
<reference evidence="1 2" key="1">
    <citation type="journal article" date="2015" name="Nat. Commun.">
        <title>Lucilia cuprina genome unlocks parasitic fly biology to underpin future interventions.</title>
        <authorList>
            <person name="Anstead C.A."/>
            <person name="Korhonen P.K."/>
            <person name="Young N.D."/>
            <person name="Hall R.S."/>
            <person name="Jex A.R."/>
            <person name="Murali S.C."/>
            <person name="Hughes D.S."/>
            <person name="Lee S.F."/>
            <person name="Perry T."/>
            <person name="Stroehlein A.J."/>
            <person name="Ansell B.R."/>
            <person name="Breugelmans B."/>
            <person name="Hofmann A."/>
            <person name="Qu J."/>
            <person name="Dugan S."/>
            <person name="Lee S.L."/>
            <person name="Chao H."/>
            <person name="Dinh H."/>
            <person name="Han Y."/>
            <person name="Doddapaneni H.V."/>
            <person name="Worley K.C."/>
            <person name="Muzny D.M."/>
            <person name="Ioannidis P."/>
            <person name="Waterhouse R.M."/>
            <person name="Zdobnov E.M."/>
            <person name="James P.J."/>
            <person name="Bagnall N.H."/>
            <person name="Kotze A.C."/>
            <person name="Gibbs R.A."/>
            <person name="Richards S."/>
            <person name="Batterham P."/>
            <person name="Gasser R.B."/>
        </authorList>
    </citation>
    <scope>NUCLEOTIDE SEQUENCE [LARGE SCALE GENOMIC DNA]</scope>
    <source>
        <strain evidence="1 2">LS</strain>
        <tissue evidence="1">Full body</tissue>
    </source>
</reference>
<dbReference type="SUPFAM" id="SSF47060">
    <property type="entry name" value="S15/NS1 RNA-binding domain"/>
    <property type="match status" value="1"/>
</dbReference>
<gene>
    <name evidence="1" type="ORF">FF38_07832</name>
</gene>
<name>A0A0L0CE30_LUCCU</name>
<evidence type="ECO:0000313" key="1">
    <source>
        <dbReference type="EMBL" id="KNC30505.1"/>
    </source>
</evidence>
<accession>A0A0L0CE30</accession>
<proteinExistence type="predicted"/>
<dbReference type="AlphaFoldDB" id="A0A0L0CE30"/>
<dbReference type="EMBL" id="JRES01000509">
    <property type="protein sequence ID" value="KNC30505.1"/>
    <property type="molecule type" value="Genomic_DNA"/>
</dbReference>
<organism evidence="1 2">
    <name type="scientific">Lucilia cuprina</name>
    <name type="common">Green bottle fly</name>
    <name type="synonym">Australian sheep blowfly</name>
    <dbReference type="NCBI Taxonomy" id="7375"/>
    <lineage>
        <taxon>Eukaryota</taxon>
        <taxon>Metazoa</taxon>
        <taxon>Ecdysozoa</taxon>
        <taxon>Arthropoda</taxon>
        <taxon>Hexapoda</taxon>
        <taxon>Insecta</taxon>
        <taxon>Pterygota</taxon>
        <taxon>Neoptera</taxon>
        <taxon>Endopterygota</taxon>
        <taxon>Diptera</taxon>
        <taxon>Brachycera</taxon>
        <taxon>Muscomorpha</taxon>
        <taxon>Oestroidea</taxon>
        <taxon>Calliphoridae</taxon>
        <taxon>Luciliinae</taxon>
        <taxon>Lucilia</taxon>
    </lineage>
</organism>
<comment type="caution">
    <text evidence="1">The sequence shown here is derived from an EMBL/GenBank/DDBJ whole genome shotgun (WGS) entry which is preliminary data.</text>
</comment>
<keyword evidence="2" id="KW-1185">Reference proteome</keyword>